<dbReference type="EMBL" id="BTGU01000004">
    <property type="protein sequence ID" value="GMN33530.1"/>
    <property type="molecule type" value="Genomic_DNA"/>
</dbReference>
<dbReference type="AlphaFoldDB" id="A0AA87ZIH0"/>
<dbReference type="Proteomes" id="UP001187192">
    <property type="component" value="Unassembled WGS sequence"/>
</dbReference>
<proteinExistence type="predicted"/>
<accession>A0AA87ZIH0</accession>
<keyword evidence="2" id="KW-1185">Reference proteome</keyword>
<evidence type="ECO:0000313" key="2">
    <source>
        <dbReference type="Proteomes" id="UP001187192"/>
    </source>
</evidence>
<gene>
    <name evidence="1" type="ORF">TIFTF001_004215</name>
</gene>
<comment type="caution">
    <text evidence="1">The sequence shown here is derived from an EMBL/GenBank/DDBJ whole genome shotgun (WGS) entry which is preliminary data.</text>
</comment>
<protein>
    <submittedName>
        <fullName evidence="1">Uncharacterized protein</fullName>
    </submittedName>
</protein>
<sequence length="70" mass="7774">MWRGVALQIFVKEGGEACRDLKLRKGVQPLWGRALVAGGESGLGGRLALNGRWRCHPLQEKEEQGNLQTF</sequence>
<name>A0AA87ZIH0_FICCA</name>
<organism evidence="1 2">
    <name type="scientific">Ficus carica</name>
    <name type="common">Common fig</name>
    <dbReference type="NCBI Taxonomy" id="3494"/>
    <lineage>
        <taxon>Eukaryota</taxon>
        <taxon>Viridiplantae</taxon>
        <taxon>Streptophyta</taxon>
        <taxon>Embryophyta</taxon>
        <taxon>Tracheophyta</taxon>
        <taxon>Spermatophyta</taxon>
        <taxon>Magnoliopsida</taxon>
        <taxon>eudicotyledons</taxon>
        <taxon>Gunneridae</taxon>
        <taxon>Pentapetalae</taxon>
        <taxon>rosids</taxon>
        <taxon>fabids</taxon>
        <taxon>Rosales</taxon>
        <taxon>Moraceae</taxon>
        <taxon>Ficeae</taxon>
        <taxon>Ficus</taxon>
    </lineage>
</organism>
<evidence type="ECO:0000313" key="1">
    <source>
        <dbReference type="EMBL" id="GMN33530.1"/>
    </source>
</evidence>
<reference evidence="1" key="1">
    <citation type="submission" date="2023-07" db="EMBL/GenBank/DDBJ databases">
        <title>draft genome sequence of fig (Ficus carica).</title>
        <authorList>
            <person name="Takahashi T."/>
            <person name="Nishimura K."/>
        </authorList>
    </citation>
    <scope>NUCLEOTIDE SEQUENCE</scope>
</reference>